<feature type="compositionally biased region" description="Low complexity" evidence="1">
    <location>
        <begin position="258"/>
        <end position="285"/>
    </location>
</feature>
<dbReference type="AlphaFoldDB" id="A0A1X1TMH2"/>
<feature type="region of interest" description="Disordered" evidence="1">
    <location>
        <begin position="1"/>
        <end position="28"/>
    </location>
</feature>
<dbReference type="InterPro" id="IPR035166">
    <property type="entry name" value="DUF5336"/>
</dbReference>
<feature type="compositionally biased region" description="Gly residues" evidence="1">
    <location>
        <begin position="209"/>
        <end position="224"/>
    </location>
</feature>
<dbReference type="Pfam" id="PF17270">
    <property type="entry name" value="DUF5336"/>
    <property type="match status" value="1"/>
</dbReference>
<feature type="transmembrane region" description="Helical" evidence="2">
    <location>
        <begin position="39"/>
        <end position="62"/>
    </location>
</feature>
<feature type="transmembrane region" description="Helical" evidence="2">
    <location>
        <begin position="74"/>
        <end position="93"/>
    </location>
</feature>
<keyword evidence="2" id="KW-0812">Transmembrane</keyword>
<evidence type="ECO:0008006" key="5">
    <source>
        <dbReference type="Google" id="ProtNLM"/>
    </source>
</evidence>
<dbReference type="RefSeq" id="WP_085129095.1">
    <property type="nucleotide sequence ID" value="NZ_LQOT01000041.1"/>
</dbReference>
<keyword evidence="2" id="KW-1133">Transmembrane helix</keyword>
<gene>
    <name evidence="3" type="ORF">AWC02_12740</name>
</gene>
<dbReference type="STRING" id="188915.AWC02_12740"/>
<keyword evidence="2" id="KW-0472">Membrane</keyword>
<evidence type="ECO:0000313" key="4">
    <source>
        <dbReference type="Proteomes" id="UP000193465"/>
    </source>
</evidence>
<organism evidence="3 4">
    <name type="scientific">Mycolicibacter engbaekii</name>
    <dbReference type="NCBI Taxonomy" id="188915"/>
    <lineage>
        <taxon>Bacteria</taxon>
        <taxon>Bacillati</taxon>
        <taxon>Actinomycetota</taxon>
        <taxon>Actinomycetes</taxon>
        <taxon>Mycobacteriales</taxon>
        <taxon>Mycobacteriaceae</taxon>
        <taxon>Mycolicibacter</taxon>
    </lineage>
</organism>
<feature type="transmembrane region" description="Helical" evidence="2">
    <location>
        <begin position="100"/>
        <end position="119"/>
    </location>
</feature>
<feature type="compositionally biased region" description="Low complexity" evidence="1">
    <location>
        <begin position="1"/>
        <end position="27"/>
    </location>
</feature>
<dbReference type="Proteomes" id="UP000193465">
    <property type="component" value="Unassembled WGS sequence"/>
</dbReference>
<name>A0A1X1TMH2_9MYCO</name>
<protein>
    <recommendedName>
        <fullName evidence="5">34 kDa antigenic protein</fullName>
    </recommendedName>
</protein>
<feature type="compositionally biased region" description="Gly residues" evidence="1">
    <location>
        <begin position="179"/>
        <end position="192"/>
    </location>
</feature>
<feature type="compositionally biased region" description="Low complexity" evidence="1">
    <location>
        <begin position="193"/>
        <end position="208"/>
    </location>
</feature>
<accession>A0A1X1TMH2</accession>
<evidence type="ECO:0000256" key="2">
    <source>
        <dbReference type="SAM" id="Phobius"/>
    </source>
</evidence>
<evidence type="ECO:0000256" key="1">
    <source>
        <dbReference type="SAM" id="MobiDB-lite"/>
    </source>
</evidence>
<feature type="compositionally biased region" description="Polar residues" evidence="1">
    <location>
        <begin position="233"/>
        <end position="243"/>
    </location>
</feature>
<dbReference type="EMBL" id="LQOT01000041">
    <property type="protein sequence ID" value="ORV45772.1"/>
    <property type="molecule type" value="Genomic_DNA"/>
</dbReference>
<sequence>MTYSPGTPGFQPSQPSGPSGPATPSFAKTGEQESRLPQYLQIAVVVLGLGVYLANFGPIVTITDVDYPLVLSDAGNTVPLAVLAALLAGVALLPKAKNFTAVVAVVAALGALLAISTIAEASGSYTIGWGLWLILVFSVLQATAATGVLLLEAGVVTAPTPRPKYDPYAQYGLPPGGSYYGQPGQQGYGHQGHQGPQSQQAPQQSGYPSYGGGYPSGPGSGGFGAQQAPSSGPFNSGGQQSAQHGPPTPPTGFPSYNSPSTGGSASSSTGGQSASGSGQSSTGGQQSQGGGSASSGPSQP</sequence>
<feature type="region of interest" description="Disordered" evidence="1">
    <location>
        <begin position="179"/>
        <end position="300"/>
    </location>
</feature>
<reference evidence="3 4" key="1">
    <citation type="submission" date="2016-01" db="EMBL/GenBank/DDBJ databases">
        <title>The new phylogeny of the genus Mycobacterium.</title>
        <authorList>
            <person name="Tarcisio F."/>
            <person name="Conor M."/>
            <person name="Antonella G."/>
            <person name="Elisabetta G."/>
            <person name="Giulia F.S."/>
            <person name="Sara T."/>
            <person name="Anna F."/>
            <person name="Clotilde B."/>
            <person name="Roberto B."/>
            <person name="Veronica D.S."/>
            <person name="Fabio R."/>
            <person name="Monica P."/>
            <person name="Olivier J."/>
            <person name="Enrico T."/>
            <person name="Nicola S."/>
        </authorList>
    </citation>
    <scope>NUCLEOTIDE SEQUENCE [LARGE SCALE GENOMIC DNA]</scope>
    <source>
        <strain evidence="3 4">ATCC 27353</strain>
    </source>
</reference>
<proteinExistence type="predicted"/>
<keyword evidence="4" id="KW-1185">Reference proteome</keyword>
<feature type="transmembrane region" description="Helical" evidence="2">
    <location>
        <begin position="131"/>
        <end position="155"/>
    </location>
</feature>
<evidence type="ECO:0000313" key="3">
    <source>
        <dbReference type="EMBL" id="ORV45772.1"/>
    </source>
</evidence>
<comment type="caution">
    <text evidence="3">The sequence shown here is derived from an EMBL/GenBank/DDBJ whole genome shotgun (WGS) entry which is preliminary data.</text>
</comment>